<evidence type="ECO:0008006" key="3">
    <source>
        <dbReference type="Google" id="ProtNLM"/>
    </source>
</evidence>
<dbReference type="AlphaFoldDB" id="A0A2V2NJE7"/>
<comment type="caution">
    <text evidence="1">The sequence shown here is derived from an EMBL/GenBank/DDBJ whole genome shotgun (WGS) entry which is preliminary data.</text>
</comment>
<dbReference type="EMBL" id="QGMZ01000010">
    <property type="protein sequence ID" value="PWR75453.1"/>
    <property type="molecule type" value="Genomic_DNA"/>
</dbReference>
<evidence type="ECO:0000313" key="2">
    <source>
        <dbReference type="Proteomes" id="UP000245934"/>
    </source>
</evidence>
<organism evidence="1 2">
    <name type="scientific">Methanospirillum stamsii</name>
    <dbReference type="NCBI Taxonomy" id="1277351"/>
    <lineage>
        <taxon>Archaea</taxon>
        <taxon>Methanobacteriati</taxon>
        <taxon>Methanobacteriota</taxon>
        <taxon>Stenosarchaea group</taxon>
        <taxon>Methanomicrobia</taxon>
        <taxon>Methanomicrobiales</taxon>
        <taxon>Methanospirillaceae</taxon>
        <taxon>Methanospirillum</taxon>
    </lineage>
</organism>
<protein>
    <recommendedName>
        <fullName evidence="3">PIN domain-containing protein</fullName>
    </recommendedName>
</protein>
<proteinExistence type="predicted"/>
<gene>
    <name evidence="1" type="ORF">DLD82_04800</name>
</gene>
<dbReference type="Proteomes" id="UP000245934">
    <property type="component" value="Unassembled WGS sequence"/>
</dbReference>
<keyword evidence="2" id="KW-1185">Reference proteome</keyword>
<evidence type="ECO:0000313" key="1">
    <source>
        <dbReference type="EMBL" id="PWR75453.1"/>
    </source>
</evidence>
<sequence>MTILDTNILLNLLLGRKHAVVVIKFIRTFGNICLISDYSFPSIGLHFFNKDKKELYLRFANEVFKSEGKNNLIYSGISPGIDIRIK</sequence>
<reference evidence="1 2" key="1">
    <citation type="submission" date="2018-05" db="EMBL/GenBank/DDBJ databases">
        <title>Draft genome of Methanospirillum stamsii Pt1.</title>
        <authorList>
            <person name="Dueholm M.S."/>
            <person name="Nielsen P.H."/>
            <person name="Bakmann L.F."/>
            <person name="Otzen D.E."/>
        </authorList>
    </citation>
    <scope>NUCLEOTIDE SEQUENCE [LARGE SCALE GENOMIC DNA]</scope>
    <source>
        <strain evidence="1 2">Pt1</strain>
    </source>
</reference>
<name>A0A2V2NJE7_9EURY</name>
<accession>A0A2V2NJE7</accession>